<reference evidence="2 3" key="1">
    <citation type="journal article" date="2019" name="Nat. Ecol. Evol.">
        <title>Megaphylogeny resolves global patterns of mushroom evolution.</title>
        <authorList>
            <person name="Varga T."/>
            <person name="Krizsan K."/>
            <person name="Foldi C."/>
            <person name="Dima B."/>
            <person name="Sanchez-Garcia M."/>
            <person name="Sanchez-Ramirez S."/>
            <person name="Szollosi G.J."/>
            <person name="Szarkandi J.G."/>
            <person name="Papp V."/>
            <person name="Albert L."/>
            <person name="Andreopoulos W."/>
            <person name="Angelini C."/>
            <person name="Antonin V."/>
            <person name="Barry K.W."/>
            <person name="Bougher N.L."/>
            <person name="Buchanan P."/>
            <person name="Buyck B."/>
            <person name="Bense V."/>
            <person name="Catcheside P."/>
            <person name="Chovatia M."/>
            <person name="Cooper J."/>
            <person name="Damon W."/>
            <person name="Desjardin D."/>
            <person name="Finy P."/>
            <person name="Geml J."/>
            <person name="Haridas S."/>
            <person name="Hughes K."/>
            <person name="Justo A."/>
            <person name="Karasinski D."/>
            <person name="Kautmanova I."/>
            <person name="Kiss B."/>
            <person name="Kocsube S."/>
            <person name="Kotiranta H."/>
            <person name="LaButti K.M."/>
            <person name="Lechner B.E."/>
            <person name="Liimatainen K."/>
            <person name="Lipzen A."/>
            <person name="Lukacs Z."/>
            <person name="Mihaltcheva S."/>
            <person name="Morgado L.N."/>
            <person name="Niskanen T."/>
            <person name="Noordeloos M.E."/>
            <person name="Ohm R.A."/>
            <person name="Ortiz-Santana B."/>
            <person name="Ovrebo C."/>
            <person name="Racz N."/>
            <person name="Riley R."/>
            <person name="Savchenko A."/>
            <person name="Shiryaev A."/>
            <person name="Soop K."/>
            <person name="Spirin V."/>
            <person name="Szebenyi C."/>
            <person name="Tomsovsky M."/>
            <person name="Tulloss R.E."/>
            <person name="Uehling J."/>
            <person name="Grigoriev I.V."/>
            <person name="Vagvolgyi C."/>
            <person name="Papp T."/>
            <person name="Martin F.M."/>
            <person name="Miettinen O."/>
            <person name="Hibbett D.S."/>
            <person name="Nagy L.G."/>
        </authorList>
    </citation>
    <scope>NUCLEOTIDE SEQUENCE [LARGE SCALE GENOMIC DNA]</scope>
    <source>
        <strain evidence="2 3">HHB13444</strain>
    </source>
</reference>
<feature type="non-terminal residue" evidence="2">
    <location>
        <position position="159"/>
    </location>
</feature>
<name>A0A5C3P4S3_9APHY</name>
<organism evidence="2 3">
    <name type="scientific">Polyporus arcularius HHB13444</name>
    <dbReference type="NCBI Taxonomy" id="1314778"/>
    <lineage>
        <taxon>Eukaryota</taxon>
        <taxon>Fungi</taxon>
        <taxon>Dikarya</taxon>
        <taxon>Basidiomycota</taxon>
        <taxon>Agaricomycotina</taxon>
        <taxon>Agaricomycetes</taxon>
        <taxon>Polyporales</taxon>
        <taxon>Polyporaceae</taxon>
        <taxon>Polyporus</taxon>
    </lineage>
</organism>
<dbReference type="EMBL" id="ML211314">
    <property type="protein sequence ID" value="TFK84471.1"/>
    <property type="molecule type" value="Genomic_DNA"/>
</dbReference>
<keyword evidence="3" id="KW-1185">Reference proteome</keyword>
<dbReference type="Proteomes" id="UP000308197">
    <property type="component" value="Unassembled WGS sequence"/>
</dbReference>
<dbReference type="InParanoid" id="A0A5C3P4S3"/>
<proteinExistence type="predicted"/>
<protein>
    <submittedName>
        <fullName evidence="2">Uncharacterized protein</fullName>
    </submittedName>
</protein>
<evidence type="ECO:0000313" key="2">
    <source>
        <dbReference type="EMBL" id="TFK84471.1"/>
    </source>
</evidence>
<feature type="region of interest" description="Disordered" evidence="1">
    <location>
        <begin position="1"/>
        <end position="20"/>
    </location>
</feature>
<evidence type="ECO:0000256" key="1">
    <source>
        <dbReference type="SAM" id="MobiDB-lite"/>
    </source>
</evidence>
<gene>
    <name evidence="2" type="ORF">K466DRAFT_654728</name>
</gene>
<feature type="non-terminal residue" evidence="2">
    <location>
        <position position="1"/>
    </location>
</feature>
<sequence length="159" mass="16751">GISSKSKSRQRESCPSPATVVRSLPTTDALARTRRLHVPPPHSVHSHPLYARTSYHILARRILSTSLLVAIPALHSPSPSLSHTRSPSSSIFTLTSSLLLRTRYPGAAYGSSSSVAQPARGVCAPPYTREHGVTRVCRRPGAAGGGSNIGNVLAISISA</sequence>
<dbReference type="AlphaFoldDB" id="A0A5C3P4S3"/>
<evidence type="ECO:0000313" key="3">
    <source>
        <dbReference type="Proteomes" id="UP000308197"/>
    </source>
</evidence>
<accession>A0A5C3P4S3</accession>